<feature type="signal peptide" evidence="4">
    <location>
        <begin position="1"/>
        <end position="20"/>
    </location>
</feature>
<dbReference type="Gene3D" id="2.60.120.260">
    <property type="entry name" value="Galactose-binding domain-like"/>
    <property type="match status" value="1"/>
</dbReference>
<evidence type="ECO:0000259" key="8">
    <source>
        <dbReference type="Pfam" id="PF16355"/>
    </source>
</evidence>
<dbReference type="InterPro" id="IPR040605">
    <property type="entry name" value="Glyco_hydro2_dom5"/>
</dbReference>
<evidence type="ECO:0000259" key="7">
    <source>
        <dbReference type="Pfam" id="PF02837"/>
    </source>
</evidence>
<feature type="domain" description="Glycoside hydrolase family 2" evidence="9">
    <location>
        <begin position="747"/>
        <end position="825"/>
    </location>
</feature>
<evidence type="ECO:0000259" key="9">
    <source>
        <dbReference type="Pfam" id="PF18565"/>
    </source>
</evidence>
<dbReference type="InterPro" id="IPR017853">
    <property type="entry name" value="GH"/>
</dbReference>
<dbReference type="InterPro" id="IPR051913">
    <property type="entry name" value="GH2_Domain-Containing"/>
</dbReference>
<gene>
    <name evidence="10" type="ORF">FFL01_20110</name>
</gene>
<dbReference type="Pfam" id="PF02837">
    <property type="entry name" value="Glyco_hydro_2_N"/>
    <property type="match status" value="1"/>
</dbReference>
<feature type="chain" id="PRO_5022750038" evidence="4">
    <location>
        <begin position="21"/>
        <end position="832"/>
    </location>
</feature>
<name>A0A4Y4AZA2_9FLAO</name>
<evidence type="ECO:0000313" key="11">
    <source>
        <dbReference type="Proteomes" id="UP000316775"/>
    </source>
</evidence>
<dbReference type="Gene3D" id="2.60.40.10">
    <property type="entry name" value="Immunoglobulins"/>
    <property type="match status" value="3"/>
</dbReference>
<feature type="domain" description="Glycoside hydrolase family 2 catalytic" evidence="6">
    <location>
        <begin position="305"/>
        <end position="485"/>
    </location>
</feature>
<sequence>MNIKYIICLFVLITTLTVSAQEIELLKKWKYTSYDYGNAQAINFNDDNWESVTVPHDWAVKEDFNYTHDVQLTMVIQDGENKPDYRTGRSGALPYVGIGWYRSNYTASANELAEKVQLLFDGAMSNAKVYVNGQYIGERPSGYNSFYFDITKFLKEGNNIIAVRLENFNSQSRWYPGAGLYRKVSVIKTNKTHVKMWGTFITTPTVSTKNAEVHAEVEIIGNGNYTVVNEVLNPKGVSVAKKSQEIKVNGEVKLKEDFKISKPNLWGITTPNLYTLKTSILKDGKVINGHTSTFGIRKIRFELDGFYLNNEKIRFKGVNMHHDFGPVGAAFHKELFVRQMIKMKEMGVNAIRFSHNPPAPEALDICDEMGVLAIDEAFDEWQIGKVLNGYSKHFDLWAKQDLTDMILRDRNHPSIIMWSIGNEIMEQYKHDPNHITKFLNDIVKSIDTTRATTAGFNSSTNALESGMASTVDVAGFNYKPGIYHKIRETYPNLKFYASETGGSVSTRNSYKFPVTFDTEQTARGTSLNQVIYPDGQPGNYENTNVPWGYPPFKEFAALEYNDFVYGEFVWTGYDYLGEPSPYHNAQARSSYFAPVDMVGLEKDKFHLYKSEWNTTEKVLHVFPHWNLPEMKGTELPVVCYTNYDKAELFVNGKSFGIKTKVKPVIPDFLADTIIKEASGGTTMAQLKAYAIVWENVVYEPGEIKVVAYNTKNKKMAETKRVTAGAPFALKIEPELNSITLGEVGVYIVSVVDEKGNLCPTFNENMNIEVSGAAEFLASGNGDPTNLQNLSKPQRKLFNGQAVIYVQSTEFGNIIIKTSTSKLNTTNNLLIVK</sequence>
<dbReference type="PROSITE" id="PS00608">
    <property type="entry name" value="GLYCOSYL_HYDROL_F2_2"/>
    <property type="match status" value="1"/>
</dbReference>
<dbReference type="Pfam" id="PF16355">
    <property type="entry name" value="DUF4982"/>
    <property type="match status" value="1"/>
</dbReference>
<dbReference type="OrthoDB" id="9801077at2"/>
<evidence type="ECO:0000256" key="3">
    <source>
        <dbReference type="ARBA" id="ARBA00023295"/>
    </source>
</evidence>
<evidence type="ECO:0000313" key="10">
    <source>
        <dbReference type="EMBL" id="GEC72472.1"/>
    </source>
</evidence>
<dbReference type="InterPro" id="IPR036156">
    <property type="entry name" value="Beta-gal/glucu_dom_sf"/>
</dbReference>
<feature type="domain" description="Glycoside hydrolase family 2 immunoglobulin-like beta-sandwich" evidence="5">
    <location>
        <begin position="199"/>
        <end position="297"/>
    </location>
</feature>
<dbReference type="AlphaFoldDB" id="A0A4Y4AZA2"/>
<keyword evidence="2" id="KW-0378">Hydrolase</keyword>
<feature type="domain" description="Glycosyl hydrolases family 2 sugar binding" evidence="7">
    <location>
        <begin position="50"/>
        <end position="188"/>
    </location>
</feature>
<dbReference type="GO" id="GO:0005975">
    <property type="term" value="P:carbohydrate metabolic process"/>
    <property type="evidence" value="ECO:0007669"/>
    <property type="project" value="InterPro"/>
</dbReference>
<comment type="similarity">
    <text evidence="1">Belongs to the glycosyl hydrolase 2 family.</text>
</comment>
<keyword evidence="11" id="KW-1185">Reference proteome</keyword>
<keyword evidence="3" id="KW-0326">Glycosidase</keyword>
<dbReference type="RefSeq" id="WP_073247041.1">
    <property type="nucleotide sequence ID" value="NZ_BJNP01000020.1"/>
</dbReference>
<protein>
    <submittedName>
        <fullName evidence="10">Beta-galactosidase</fullName>
    </submittedName>
</protein>
<evidence type="ECO:0000256" key="4">
    <source>
        <dbReference type="SAM" id="SignalP"/>
    </source>
</evidence>
<accession>A0A4Y4AZA2</accession>
<evidence type="ECO:0000256" key="1">
    <source>
        <dbReference type="ARBA" id="ARBA00007401"/>
    </source>
</evidence>
<organism evidence="10 11">
    <name type="scientific">Flavobacterium flevense</name>
    <dbReference type="NCBI Taxonomy" id="983"/>
    <lineage>
        <taxon>Bacteria</taxon>
        <taxon>Pseudomonadati</taxon>
        <taxon>Bacteroidota</taxon>
        <taxon>Flavobacteriia</taxon>
        <taxon>Flavobacteriales</taxon>
        <taxon>Flavobacteriaceae</taxon>
        <taxon>Flavobacterium</taxon>
    </lineage>
</organism>
<dbReference type="InterPro" id="IPR032311">
    <property type="entry name" value="DUF4982"/>
</dbReference>
<dbReference type="SUPFAM" id="SSF49785">
    <property type="entry name" value="Galactose-binding domain-like"/>
    <property type="match status" value="1"/>
</dbReference>
<dbReference type="InterPro" id="IPR008979">
    <property type="entry name" value="Galactose-bd-like_sf"/>
</dbReference>
<dbReference type="InterPro" id="IPR023232">
    <property type="entry name" value="Glyco_hydro_2_AS"/>
</dbReference>
<dbReference type="InterPro" id="IPR013783">
    <property type="entry name" value="Ig-like_fold"/>
</dbReference>
<evidence type="ECO:0000256" key="2">
    <source>
        <dbReference type="ARBA" id="ARBA00022801"/>
    </source>
</evidence>
<evidence type="ECO:0000259" key="5">
    <source>
        <dbReference type="Pfam" id="PF00703"/>
    </source>
</evidence>
<dbReference type="InterPro" id="IPR006103">
    <property type="entry name" value="Glyco_hydro_2_cat"/>
</dbReference>
<dbReference type="PANTHER" id="PTHR42732">
    <property type="entry name" value="BETA-GALACTOSIDASE"/>
    <property type="match status" value="1"/>
</dbReference>
<dbReference type="SUPFAM" id="SSF51445">
    <property type="entry name" value="(Trans)glycosidases"/>
    <property type="match status" value="1"/>
</dbReference>
<dbReference type="InterPro" id="IPR006102">
    <property type="entry name" value="Ig-like_GH2"/>
</dbReference>
<reference evidence="10 11" key="1">
    <citation type="submission" date="2019-06" db="EMBL/GenBank/DDBJ databases">
        <title>Whole genome shotgun sequence of Flavobacterium flevense NBRC 14960.</title>
        <authorList>
            <person name="Hosoyama A."/>
            <person name="Uohara A."/>
            <person name="Ohji S."/>
            <person name="Ichikawa N."/>
        </authorList>
    </citation>
    <scope>NUCLEOTIDE SEQUENCE [LARGE SCALE GENOMIC DNA]</scope>
    <source>
        <strain evidence="10 11">NBRC 14960</strain>
    </source>
</reference>
<proteinExistence type="inferred from homology"/>
<dbReference type="Pfam" id="PF02836">
    <property type="entry name" value="Glyco_hydro_2_C"/>
    <property type="match status" value="1"/>
</dbReference>
<comment type="caution">
    <text evidence="10">The sequence shown here is derived from an EMBL/GenBank/DDBJ whole genome shotgun (WGS) entry which is preliminary data.</text>
</comment>
<dbReference type="PANTHER" id="PTHR42732:SF1">
    <property type="entry name" value="BETA-MANNOSIDASE"/>
    <property type="match status" value="1"/>
</dbReference>
<keyword evidence="4" id="KW-0732">Signal</keyword>
<dbReference type="Pfam" id="PF18565">
    <property type="entry name" value="Glyco_hydro2_C5"/>
    <property type="match status" value="1"/>
</dbReference>
<dbReference type="Pfam" id="PF00703">
    <property type="entry name" value="Glyco_hydro_2"/>
    <property type="match status" value="1"/>
</dbReference>
<dbReference type="SUPFAM" id="SSF49303">
    <property type="entry name" value="beta-Galactosidase/glucuronidase domain"/>
    <property type="match status" value="1"/>
</dbReference>
<feature type="domain" description="DUF4982" evidence="8">
    <location>
        <begin position="632"/>
        <end position="715"/>
    </location>
</feature>
<dbReference type="EMBL" id="BJNP01000020">
    <property type="protein sequence ID" value="GEC72472.1"/>
    <property type="molecule type" value="Genomic_DNA"/>
</dbReference>
<dbReference type="Gene3D" id="3.20.20.80">
    <property type="entry name" value="Glycosidases"/>
    <property type="match status" value="1"/>
</dbReference>
<dbReference type="Proteomes" id="UP000316775">
    <property type="component" value="Unassembled WGS sequence"/>
</dbReference>
<evidence type="ECO:0000259" key="6">
    <source>
        <dbReference type="Pfam" id="PF02836"/>
    </source>
</evidence>
<dbReference type="STRING" id="983.SAMN05443543_11343"/>
<dbReference type="InterPro" id="IPR006101">
    <property type="entry name" value="Glyco_hydro_2"/>
</dbReference>
<dbReference type="InterPro" id="IPR006104">
    <property type="entry name" value="Glyco_hydro_2_N"/>
</dbReference>
<dbReference type="PRINTS" id="PR00132">
    <property type="entry name" value="GLHYDRLASE2"/>
</dbReference>
<dbReference type="GO" id="GO:0004553">
    <property type="term" value="F:hydrolase activity, hydrolyzing O-glycosyl compounds"/>
    <property type="evidence" value="ECO:0007669"/>
    <property type="project" value="InterPro"/>
</dbReference>